<dbReference type="PANTHER" id="PTHR10302:SF27">
    <property type="entry name" value="SINGLE-STRANDED DNA-BINDING PROTEIN"/>
    <property type="match status" value="1"/>
</dbReference>
<accession>A0A316TR09</accession>
<dbReference type="NCBIfam" id="TIGR00621">
    <property type="entry name" value="ssb"/>
    <property type="match status" value="1"/>
</dbReference>
<dbReference type="PANTHER" id="PTHR10302">
    <property type="entry name" value="SINGLE-STRANDED DNA-BINDING PROTEIN"/>
    <property type="match status" value="1"/>
</dbReference>
<comment type="function">
    <text evidence="2">Plays an important role in DNA replication, recombination and repair. Binds to ssDNA and to an array of partner proteins to recruit them to their sites of action during DNA metabolism.</text>
</comment>
<dbReference type="GO" id="GO:0009295">
    <property type="term" value="C:nucleoid"/>
    <property type="evidence" value="ECO:0007669"/>
    <property type="project" value="TreeGrafter"/>
</dbReference>
<evidence type="ECO:0000256" key="3">
    <source>
        <dbReference type="PIRNR" id="PIRNR002070"/>
    </source>
</evidence>
<keyword evidence="2" id="KW-0227">DNA damage</keyword>
<dbReference type="InterPro" id="IPR000424">
    <property type="entry name" value="Primosome_PriB/ssb"/>
</dbReference>
<proteinExistence type="inferred from homology"/>
<dbReference type="HAMAP" id="MF_00984">
    <property type="entry name" value="SSB"/>
    <property type="match status" value="1"/>
</dbReference>
<feature type="short sequence motif" description="Important for interaction with partner proteins" evidence="2">
    <location>
        <begin position="141"/>
        <end position="146"/>
    </location>
</feature>
<dbReference type="GO" id="GO:0006310">
    <property type="term" value="P:DNA recombination"/>
    <property type="evidence" value="ECO:0007669"/>
    <property type="project" value="UniProtKB-UniRule"/>
</dbReference>
<comment type="caution">
    <text evidence="5">The sequence shown here is derived from an EMBL/GenBank/DDBJ whole genome shotgun (WGS) entry which is preliminary data.</text>
</comment>
<name>A0A316TR09_9BACT</name>
<dbReference type="SUPFAM" id="SSF50249">
    <property type="entry name" value="Nucleic acid-binding proteins"/>
    <property type="match status" value="1"/>
</dbReference>
<keyword evidence="2" id="KW-0233">DNA recombination</keyword>
<dbReference type="GO" id="GO:0006281">
    <property type="term" value="P:DNA repair"/>
    <property type="evidence" value="ECO:0007669"/>
    <property type="project" value="UniProtKB-UniRule"/>
</dbReference>
<dbReference type="PIRSF" id="PIRSF002070">
    <property type="entry name" value="SSB"/>
    <property type="match status" value="1"/>
</dbReference>
<evidence type="ECO:0000313" key="6">
    <source>
        <dbReference type="Proteomes" id="UP000245533"/>
    </source>
</evidence>
<evidence type="ECO:0000256" key="4">
    <source>
        <dbReference type="SAM" id="MobiDB-lite"/>
    </source>
</evidence>
<dbReference type="Gene3D" id="2.40.50.140">
    <property type="entry name" value="Nucleic acid-binding proteins"/>
    <property type="match status" value="1"/>
</dbReference>
<dbReference type="RefSeq" id="WP_109647031.1">
    <property type="nucleotide sequence ID" value="NZ_QGGB01000007.1"/>
</dbReference>
<organism evidence="5 6">
    <name type="scientific">Rhodohalobacter mucosus</name>
    <dbReference type="NCBI Taxonomy" id="2079485"/>
    <lineage>
        <taxon>Bacteria</taxon>
        <taxon>Pseudomonadati</taxon>
        <taxon>Balneolota</taxon>
        <taxon>Balneolia</taxon>
        <taxon>Balneolales</taxon>
        <taxon>Balneolaceae</taxon>
        <taxon>Rhodohalobacter</taxon>
    </lineage>
</organism>
<keyword evidence="2" id="KW-0234">DNA repair</keyword>
<keyword evidence="2" id="KW-0235">DNA replication</keyword>
<sequence length="146" mass="16489">MSSLNKAMVIGRLGADPDVRYTQSNTAVATMSVATTERYKDRNGELQENTEWHRIVAWGRLAEICQQYLKKGSLVYFEGPIQTREWEDKEGQKRYTTEIKALNMQMLDSRGDSGGSSAPASKSNRPAKETVEIDDSFDDMDDDLPF</sequence>
<reference evidence="5 6" key="1">
    <citation type="submission" date="2018-05" db="EMBL/GenBank/DDBJ databases">
        <title>Rhodohalobacter halophilus gen. nov., sp. nov., a moderately halophilic member of the family Balneolaceae.</title>
        <authorList>
            <person name="Liu Z.-W."/>
        </authorList>
    </citation>
    <scope>NUCLEOTIDE SEQUENCE [LARGE SCALE GENOMIC DNA]</scope>
    <source>
        <strain evidence="5 6">8A47</strain>
    </source>
</reference>
<dbReference type="GO" id="GO:0006260">
    <property type="term" value="P:DNA replication"/>
    <property type="evidence" value="ECO:0007669"/>
    <property type="project" value="UniProtKB-UniRule"/>
</dbReference>
<dbReference type="PROSITE" id="PS50935">
    <property type="entry name" value="SSB"/>
    <property type="match status" value="1"/>
</dbReference>
<keyword evidence="6" id="KW-1185">Reference proteome</keyword>
<evidence type="ECO:0000256" key="1">
    <source>
        <dbReference type="ARBA" id="ARBA00023125"/>
    </source>
</evidence>
<gene>
    <name evidence="5" type="ORF">DDZ15_10435</name>
</gene>
<keyword evidence="1 2" id="KW-0238">DNA-binding</keyword>
<comment type="subunit">
    <text evidence="2">Homotetramer.</text>
</comment>
<dbReference type="OrthoDB" id="9809878at2"/>
<dbReference type="EMBL" id="QGGB01000007">
    <property type="protein sequence ID" value="PWN06238.1"/>
    <property type="molecule type" value="Genomic_DNA"/>
</dbReference>
<dbReference type="InterPro" id="IPR011344">
    <property type="entry name" value="ssDNA-bd"/>
</dbReference>
<feature type="compositionally biased region" description="Acidic residues" evidence="4">
    <location>
        <begin position="132"/>
        <end position="146"/>
    </location>
</feature>
<dbReference type="AlphaFoldDB" id="A0A316TR09"/>
<dbReference type="InterPro" id="IPR012340">
    <property type="entry name" value="NA-bd_OB-fold"/>
</dbReference>
<dbReference type="GO" id="GO:0003697">
    <property type="term" value="F:single-stranded DNA binding"/>
    <property type="evidence" value="ECO:0007669"/>
    <property type="project" value="UniProtKB-UniRule"/>
</dbReference>
<dbReference type="Proteomes" id="UP000245533">
    <property type="component" value="Unassembled WGS sequence"/>
</dbReference>
<evidence type="ECO:0000256" key="2">
    <source>
        <dbReference type="HAMAP-Rule" id="MF_00984"/>
    </source>
</evidence>
<dbReference type="CDD" id="cd04496">
    <property type="entry name" value="SSB_OBF"/>
    <property type="match status" value="1"/>
</dbReference>
<protein>
    <recommendedName>
        <fullName evidence="2 3">Single-stranded DNA-binding protein</fullName>
        <shortName evidence="2">SSB</shortName>
    </recommendedName>
</protein>
<evidence type="ECO:0000313" key="5">
    <source>
        <dbReference type="EMBL" id="PWN06238.1"/>
    </source>
</evidence>
<comment type="caution">
    <text evidence="2">Lacks conserved residue(s) required for the propagation of feature annotation.</text>
</comment>
<dbReference type="Pfam" id="PF00436">
    <property type="entry name" value="SSB"/>
    <property type="match status" value="1"/>
</dbReference>
<feature type="region of interest" description="Disordered" evidence="4">
    <location>
        <begin position="106"/>
        <end position="146"/>
    </location>
</feature>
<feature type="compositionally biased region" description="Polar residues" evidence="4">
    <location>
        <begin position="115"/>
        <end position="124"/>
    </location>
</feature>